<comment type="caution">
    <text evidence="1">The sequence shown here is derived from an EMBL/GenBank/DDBJ whole genome shotgun (WGS) entry which is preliminary data.</text>
</comment>
<evidence type="ECO:0000313" key="2">
    <source>
        <dbReference type="Proteomes" id="UP000559626"/>
    </source>
</evidence>
<proteinExistence type="predicted"/>
<dbReference type="EMBL" id="JABBGH010000002">
    <property type="protein sequence ID" value="NML66737.1"/>
    <property type="molecule type" value="Genomic_DNA"/>
</dbReference>
<accession>A0A7Y0AGF6</accession>
<organism evidence="1 2">
    <name type="scientific">Hymenobacter polaris</name>
    <dbReference type="NCBI Taxonomy" id="2682546"/>
    <lineage>
        <taxon>Bacteria</taxon>
        <taxon>Pseudomonadati</taxon>
        <taxon>Bacteroidota</taxon>
        <taxon>Cytophagia</taxon>
        <taxon>Cytophagales</taxon>
        <taxon>Hymenobacteraceae</taxon>
        <taxon>Hymenobacter</taxon>
    </lineage>
</organism>
<protein>
    <submittedName>
        <fullName evidence="1">Uncharacterized protein</fullName>
    </submittedName>
</protein>
<gene>
    <name evidence="1" type="ORF">HHL22_16130</name>
</gene>
<dbReference type="RefSeq" id="WP_169532361.1">
    <property type="nucleotide sequence ID" value="NZ_JABBGH010000002.1"/>
</dbReference>
<dbReference type="AlphaFoldDB" id="A0A7Y0AGF6"/>
<sequence length="259" mass="28705">MPARLNKWLLRFSVTGAFLLALLVLIVFAPALSYAQQSSFGRFTVYHQQPLAVALPAHLAAAAAQLRGSELYTPDFHADICLNDQGSSYPKLLGQLLPPAFAWGFADKVVLQGQANFAADYVELHGYRWNSTALLTHELTHCLQAQALGWYRSNSLTGYPTWKREGYAEYLARPHGTPAQLAASLARLHQAEFEQPTAWEVLLPDGTMQPKDYAHYAALVTYCLDVQHQTYRQLLADTLGEATVARRMAAWEGGRKGGE</sequence>
<keyword evidence="2" id="KW-1185">Reference proteome</keyword>
<dbReference type="Proteomes" id="UP000559626">
    <property type="component" value="Unassembled WGS sequence"/>
</dbReference>
<name>A0A7Y0AGF6_9BACT</name>
<evidence type="ECO:0000313" key="1">
    <source>
        <dbReference type="EMBL" id="NML66737.1"/>
    </source>
</evidence>
<reference evidence="1 2" key="1">
    <citation type="submission" date="2020-04" db="EMBL/GenBank/DDBJ databases">
        <title>Hymenobacter polaris sp. nov., isolated from Arctic soil.</title>
        <authorList>
            <person name="Dahal R.H."/>
        </authorList>
    </citation>
    <scope>NUCLEOTIDE SEQUENCE [LARGE SCALE GENOMIC DNA]</scope>
    <source>
        <strain evidence="1 2">RP-2-7</strain>
    </source>
</reference>